<dbReference type="Proteomes" id="UP000618051">
    <property type="component" value="Unassembled WGS sequence"/>
</dbReference>
<dbReference type="AlphaFoldDB" id="A0A835P2Y5"/>
<evidence type="ECO:0000313" key="1">
    <source>
        <dbReference type="EMBL" id="KAG0133892.1"/>
    </source>
</evidence>
<gene>
    <name evidence="2" type="ORF">IHE44_0012495</name>
    <name evidence="1" type="ORF">IHE44_009779</name>
</gene>
<comment type="caution">
    <text evidence="1">The sequence shown here is derived from an EMBL/GenBank/DDBJ whole genome shotgun (WGS) entry which is preliminary data.</text>
</comment>
<keyword evidence="3" id="KW-1185">Reference proteome</keyword>
<sequence>VPQYTYVISSHTCLSVVGSIYDKERMVVQEHTSLCSSKALLSTSSLLRTPNREQQAPNHWGLQKKGHSWDMMNNKCEPGTCKEEEVMVCERTGTKLQSNAEGRRKMRHLVSSAQAQKVPQVLSRIMPCSASWKEDGARTTCLPENPPYASFSLP</sequence>
<dbReference type="EMBL" id="JADDUC010000005">
    <property type="protein sequence ID" value="KAG0133892.1"/>
    <property type="molecule type" value="Genomic_DNA"/>
</dbReference>
<accession>A0A835P2Y5</accession>
<name>A0A835P2Y5_9PASS</name>
<reference evidence="2 3" key="2">
    <citation type="journal article" date="2021" name="J. Hered.">
        <title>Feather Gene Expression Elucidates the Developmental Basis of Plumage Iridescence in African Starlings.</title>
        <authorList>
            <person name="Rubenstein D.R."/>
            <person name="Corvelo A."/>
            <person name="MacManes M.D."/>
            <person name="Maia R."/>
            <person name="Narzisi G."/>
            <person name="Rousaki A."/>
            <person name="Vandenabeele P."/>
            <person name="Shawkey M.D."/>
            <person name="Solomon J."/>
        </authorList>
    </citation>
    <scope>NUCLEOTIDE SEQUENCE [LARGE SCALE GENOMIC DNA]</scope>
    <source>
        <strain evidence="2">SS15</strain>
    </source>
</reference>
<reference evidence="1" key="1">
    <citation type="submission" date="2020-10" db="EMBL/GenBank/DDBJ databases">
        <title>Feather gene expression reveals the developmental basis of iridescence in African starlings.</title>
        <authorList>
            <person name="Rubenstein D.R."/>
        </authorList>
    </citation>
    <scope>NUCLEOTIDE SEQUENCE</scope>
    <source>
        <strain evidence="1">SS15</strain>
        <tissue evidence="1">Liver</tissue>
    </source>
</reference>
<dbReference type="EMBL" id="JADDUC020000005">
    <property type="protein sequence ID" value="KAI1239376.1"/>
    <property type="molecule type" value="Genomic_DNA"/>
</dbReference>
<proteinExistence type="predicted"/>
<reference evidence="2" key="3">
    <citation type="submission" date="2022-01" db="EMBL/GenBank/DDBJ databases">
        <authorList>
            <person name="Rubenstein D.R."/>
        </authorList>
    </citation>
    <scope>NUCLEOTIDE SEQUENCE</scope>
    <source>
        <strain evidence="2">SS15</strain>
        <tissue evidence="2">Liver</tissue>
    </source>
</reference>
<evidence type="ECO:0000313" key="2">
    <source>
        <dbReference type="EMBL" id="KAI1239376.1"/>
    </source>
</evidence>
<feature type="non-terminal residue" evidence="1">
    <location>
        <position position="1"/>
    </location>
</feature>
<evidence type="ECO:0000313" key="3">
    <source>
        <dbReference type="Proteomes" id="UP000618051"/>
    </source>
</evidence>
<organism evidence="1">
    <name type="scientific">Lamprotornis superbus</name>
    <dbReference type="NCBI Taxonomy" id="245042"/>
    <lineage>
        <taxon>Eukaryota</taxon>
        <taxon>Metazoa</taxon>
        <taxon>Chordata</taxon>
        <taxon>Craniata</taxon>
        <taxon>Vertebrata</taxon>
        <taxon>Euteleostomi</taxon>
        <taxon>Archelosauria</taxon>
        <taxon>Archosauria</taxon>
        <taxon>Dinosauria</taxon>
        <taxon>Saurischia</taxon>
        <taxon>Theropoda</taxon>
        <taxon>Coelurosauria</taxon>
        <taxon>Aves</taxon>
        <taxon>Neognathae</taxon>
        <taxon>Neoaves</taxon>
        <taxon>Telluraves</taxon>
        <taxon>Australaves</taxon>
        <taxon>Passeriformes</taxon>
        <taxon>Sturnidae</taxon>
        <taxon>Lamprotornis</taxon>
    </lineage>
</organism>
<feature type="non-terminal residue" evidence="1">
    <location>
        <position position="154"/>
    </location>
</feature>
<protein>
    <submittedName>
        <fullName evidence="1">Uncharacterized protein</fullName>
    </submittedName>
</protein>